<organism evidence="1 2">
    <name type="scientific">Chitinophaga horti</name>
    <dbReference type="NCBI Taxonomy" id="2920382"/>
    <lineage>
        <taxon>Bacteria</taxon>
        <taxon>Pseudomonadati</taxon>
        <taxon>Bacteroidota</taxon>
        <taxon>Chitinophagia</taxon>
        <taxon>Chitinophagales</taxon>
        <taxon>Chitinophagaceae</taxon>
        <taxon>Chitinophaga</taxon>
    </lineage>
</organism>
<dbReference type="RefSeq" id="WP_264281049.1">
    <property type="nucleotide sequence ID" value="NZ_CP107006.1"/>
</dbReference>
<evidence type="ECO:0000313" key="2">
    <source>
        <dbReference type="Proteomes" id="UP001162741"/>
    </source>
</evidence>
<reference evidence="1" key="1">
    <citation type="submission" date="2022-10" db="EMBL/GenBank/DDBJ databases">
        <title>Chitinophaga sp. nov., isolated from soil.</title>
        <authorList>
            <person name="Jeon C.O."/>
        </authorList>
    </citation>
    <scope>NUCLEOTIDE SEQUENCE</scope>
    <source>
        <strain evidence="1">R8</strain>
    </source>
</reference>
<sequence length="256" mass="29188">MNDQDTFTIRVMFIDADTGQTLGTSSLSPDQLPESFEIPTTLKLGGHNWQVQEADPVTADIFLKTRQLTLMLKRLEEVNPQELFFSLPTISNIVPPVEGWQPYPGFVIQLTDDDWRQSEFINIDKLSLIGSEMDEVKAIRIHESREVDNGLRIFKKIHVRERIGEPQLFIALYELKNLLKTKDVGSISFSGYPGFVKNGFAINTANSCFYGIEENGVVKTLCMHAFNENASREMERVKKAFHLVFVEWCNCNILLP</sequence>
<proteinExistence type="predicted"/>
<name>A0ABY6IZR5_9BACT</name>
<gene>
    <name evidence="1" type="ORF">MKQ68_22555</name>
</gene>
<keyword evidence="2" id="KW-1185">Reference proteome</keyword>
<protein>
    <submittedName>
        <fullName evidence="1">Uncharacterized protein</fullName>
    </submittedName>
</protein>
<dbReference type="EMBL" id="CP107006">
    <property type="protein sequence ID" value="UYQ92865.1"/>
    <property type="molecule type" value="Genomic_DNA"/>
</dbReference>
<evidence type="ECO:0000313" key="1">
    <source>
        <dbReference type="EMBL" id="UYQ92865.1"/>
    </source>
</evidence>
<accession>A0ABY6IZR5</accession>
<dbReference type="Proteomes" id="UP001162741">
    <property type="component" value="Chromosome"/>
</dbReference>